<comment type="caution">
    <text evidence="5">The sequence shown here is derived from an EMBL/GenBank/DDBJ whole genome shotgun (WGS) entry which is preliminary data.</text>
</comment>
<dbReference type="CDD" id="cd00190">
    <property type="entry name" value="Tryp_SPc"/>
    <property type="match status" value="1"/>
</dbReference>
<evidence type="ECO:0000313" key="5">
    <source>
        <dbReference type="EMBL" id="KAJ6224984.1"/>
    </source>
</evidence>
<protein>
    <recommendedName>
        <fullName evidence="4">Peptidase S1 domain-containing protein</fullName>
    </recommendedName>
</protein>
<comment type="similarity">
    <text evidence="2">Belongs to the peptidase S1 family. CLIP subfamily.</text>
</comment>
<accession>A0A9Q0MFQ6</accession>
<evidence type="ECO:0000256" key="1">
    <source>
        <dbReference type="ARBA" id="ARBA00023157"/>
    </source>
</evidence>
<dbReference type="InterPro" id="IPR051487">
    <property type="entry name" value="Ser/Thr_Proteases_Immune/Dev"/>
</dbReference>
<dbReference type="PANTHER" id="PTHR24256">
    <property type="entry name" value="TRYPTASE-RELATED"/>
    <property type="match status" value="1"/>
</dbReference>
<evidence type="ECO:0000256" key="3">
    <source>
        <dbReference type="SAM" id="SignalP"/>
    </source>
</evidence>
<dbReference type="Proteomes" id="UP001142055">
    <property type="component" value="Chromosome 1"/>
</dbReference>
<dbReference type="Gene3D" id="2.40.10.10">
    <property type="entry name" value="Trypsin-like serine proteases"/>
    <property type="match status" value="2"/>
</dbReference>
<evidence type="ECO:0000259" key="4">
    <source>
        <dbReference type="PROSITE" id="PS50240"/>
    </source>
</evidence>
<feature type="chain" id="PRO_5040296279" description="Peptidase S1 domain-containing protein" evidence="3">
    <location>
        <begin position="21"/>
        <end position="479"/>
    </location>
</feature>
<name>A0A9Q0MFQ6_BLOTA</name>
<feature type="domain" description="Peptidase S1" evidence="4">
    <location>
        <begin position="35"/>
        <end position="477"/>
    </location>
</feature>
<keyword evidence="1" id="KW-1015">Disulfide bond</keyword>
<dbReference type="GO" id="GO:0006508">
    <property type="term" value="P:proteolysis"/>
    <property type="evidence" value="ECO:0007669"/>
    <property type="project" value="InterPro"/>
</dbReference>
<dbReference type="OMA" id="VLHENWT"/>
<dbReference type="SMART" id="SM00020">
    <property type="entry name" value="Tryp_SPc"/>
    <property type="match status" value="2"/>
</dbReference>
<dbReference type="EMBL" id="JAPWDV010000001">
    <property type="protein sequence ID" value="KAJ6224984.1"/>
    <property type="molecule type" value="Genomic_DNA"/>
</dbReference>
<feature type="signal peptide" evidence="3">
    <location>
        <begin position="1"/>
        <end position="20"/>
    </location>
</feature>
<dbReference type="PRINTS" id="PR00722">
    <property type="entry name" value="CHYMOTRYPSIN"/>
</dbReference>
<dbReference type="Pfam" id="PF00089">
    <property type="entry name" value="Trypsin"/>
    <property type="match status" value="2"/>
</dbReference>
<evidence type="ECO:0000256" key="2">
    <source>
        <dbReference type="ARBA" id="ARBA00024195"/>
    </source>
</evidence>
<proteinExistence type="inferred from homology"/>
<dbReference type="InterPro" id="IPR043504">
    <property type="entry name" value="Peptidase_S1_PA_chymotrypsin"/>
</dbReference>
<evidence type="ECO:0000313" key="6">
    <source>
        <dbReference type="Proteomes" id="UP001142055"/>
    </source>
</evidence>
<dbReference type="GO" id="GO:0004252">
    <property type="term" value="F:serine-type endopeptidase activity"/>
    <property type="evidence" value="ECO:0007669"/>
    <property type="project" value="InterPro"/>
</dbReference>
<dbReference type="AlphaFoldDB" id="A0A9Q0MFQ6"/>
<sequence>MMRIRVLFLVSMCLVVQSNSEELCGKPESSLEVGIRNGKFVPLHAYPWMAYLALVHYKRDGSLEGNTCGATLISNQWLLTSAHCLTVIEHESFLVGVAVLGTNNLMPNRMSKHAKQTSFGPNDVFINDQFNSETGANDIALVRLSEPLNIKKTKNYIQPICLPGIYGSSSNSYVISKDDDCVATGWSKINPKLNNSGKLLQVTETVIEKNEDCKAKLPSVTEAKSDCGIQNSGFLAKIPKSKNEVVPNHRYPWMAFLVLTYYQKNGMLSGNTCGATLINDQWLVSSATCLSIANDKFFITGVAMLGTNDWSGNHISKHNIKINFDSRDVFINDDYNVDTNKNDIALVRLPKPLDLKKVEKYVRPICLPQSNRPGPEDKCIVTGWGQTSPFSMASKKLIQINETIVTDNCQDGKICAQTTPGHPLCFGDYGGPLQCRKESKDPWTIYGIIPYGNGVCEQLSAFTDVTKYLGWIEDIMDYN</sequence>
<dbReference type="InterPro" id="IPR001314">
    <property type="entry name" value="Peptidase_S1A"/>
</dbReference>
<dbReference type="PROSITE" id="PS50240">
    <property type="entry name" value="TRYPSIN_DOM"/>
    <property type="match status" value="1"/>
</dbReference>
<reference evidence="5" key="1">
    <citation type="submission" date="2022-12" db="EMBL/GenBank/DDBJ databases">
        <title>Genome assemblies of Blomia tropicalis.</title>
        <authorList>
            <person name="Cui Y."/>
        </authorList>
    </citation>
    <scope>NUCLEOTIDE SEQUENCE</scope>
    <source>
        <tissue evidence="5">Adult mites</tissue>
    </source>
</reference>
<dbReference type="InterPro" id="IPR001254">
    <property type="entry name" value="Trypsin_dom"/>
</dbReference>
<keyword evidence="3" id="KW-0732">Signal</keyword>
<dbReference type="SUPFAM" id="SSF50494">
    <property type="entry name" value="Trypsin-like serine proteases"/>
    <property type="match status" value="2"/>
</dbReference>
<keyword evidence="6" id="KW-1185">Reference proteome</keyword>
<gene>
    <name evidence="5" type="ORF">RDWZM_003529</name>
</gene>
<dbReference type="InterPro" id="IPR009003">
    <property type="entry name" value="Peptidase_S1_PA"/>
</dbReference>
<organism evidence="5 6">
    <name type="scientific">Blomia tropicalis</name>
    <name type="common">Mite</name>
    <dbReference type="NCBI Taxonomy" id="40697"/>
    <lineage>
        <taxon>Eukaryota</taxon>
        <taxon>Metazoa</taxon>
        <taxon>Ecdysozoa</taxon>
        <taxon>Arthropoda</taxon>
        <taxon>Chelicerata</taxon>
        <taxon>Arachnida</taxon>
        <taxon>Acari</taxon>
        <taxon>Acariformes</taxon>
        <taxon>Sarcoptiformes</taxon>
        <taxon>Astigmata</taxon>
        <taxon>Glycyphagoidea</taxon>
        <taxon>Echimyopodidae</taxon>
        <taxon>Blomia</taxon>
    </lineage>
</organism>